<dbReference type="PANTHER" id="PTHR12428:SF65">
    <property type="entry name" value="CYTOCHROME C OXIDASE ASSEMBLY PROTEIN COX18, MITOCHONDRIAL"/>
    <property type="match status" value="1"/>
</dbReference>
<evidence type="ECO:0000259" key="18">
    <source>
        <dbReference type="Pfam" id="PF02096"/>
    </source>
</evidence>
<comment type="similarity">
    <text evidence="2">Belongs to the OXA1/ALB3/YidC family. Type 1 subfamily.</text>
</comment>
<dbReference type="RefSeq" id="WP_066305197.1">
    <property type="nucleotide sequence ID" value="NZ_KQ959489.1"/>
</dbReference>
<accession>A0A133XVJ7</accession>
<dbReference type="OrthoDB" id="9780552at2"/>
<organism evidence="19 20">
    <name type="scientific">Atopobium deltae</name>
    <dbReference type="NCBI Taxonomy" id="1393034"/>
    <lineage>
        <taxon>Bacteria</taxon>
        <taxon>Bacillati</taxon>
        <taxon>Actinomycetota</taxon>
        <taxon>Coriobacteriia</taxon>
        <taxon>Coriobacteriales</taxon>
        <taxon>Atopobiaceae</taxon>
        <taxon>Atopobium</taxon>
    </lineage>
</organism>
<dbReference type="GO" id="GO:0015031">
    <property type="term" value="P:protein transport"/>
    <property type="evidence" value="ECO:0007669"/>
    <property type="project" value="UniProtKB-KW"/>
</dbReference>
<comment type="subunit">
    <text evidence="12">Interacts with the Sec translocase complex via SecD. Specifically interacts with transmembrane segments of nascent integral membrane proteins during membrane integration.</text>
</comment>
<keyword evidence="4" id="KW-0813">Transport</keyword>
<evidence type="ECO:0000313" key="20">
    <source>
        <dbReference type="Proteomes" id="UP000070675"/>
    </source>
</evidence>
<feature type="transmembrane region" description="Helical" evidence="17">
    <location>
        <begin position="174"/>
        <end position="191"/>
    </location>
</feature>
<dbReference type="InterPro" id="IPR028055">
    <property type="entry name" value="YidC/Oxa/ALB_C"/>
</dbReference>
<evidence type="ECO:0000256" key="12">
    <source>
        <dbReference type="ARBA" id="ARBA00026028"/>
    </source>
</evidence>
<evidence type="ECO:0000256" key="15">
    <source>
        <dbReference type="ARBA" id="ARBA00033342"/>
    </source>
</evidence>
<comment type="caution">
    <text evidence="19">The sequence shown here is derived from an EMBL/GenBank/DDBJ whole genome shotgun (WGS) entry which is preliminary data.</text>
</comment>
<dbReference type="GO" id="GO:0032977">
    <property type="term" value="F:membrane insertase activity"/>
    <property type="evidence" value="ECO:0007669"/>
    <property type="project" value="InterPro"/>
</dbReference>
<protein>
    <recommendedName>
        <fullName evidence="3">Membrane protein insertase YidC</fullName>
    </recommendedName>
    <alternativeName>
        <fullName evidence="15">Foldase YidC</fullName>
    </alternativeName>
    <alternativeName>
        <fullName evidence="14">Membrane integrase YidC</fullName>
    </alternativeName>
    <alternativeName>
        <fullName evidence="13">Membrane protein YidC</fullName>
    </alternativeName>
</protein>
<evidence type="ECO:0000256" key="4">
    <source>
        <dbReference type="ARBA" id="ARBA00022448"/>
    </source>
</evidence>
<evidence type="ECO:0000256" key="14">
    <source>
        <dbReference type="ARBA" id="ARBA00033245"/>
    </source>
</evidence>
<dbReference type="Proteomes" id="UP000070675">
    <property type="component" value="Unassembled WGS sequence"/>
</dbReference>
<evidence type="ECO:0000256" key="10">
    <source>
        <dbReference type="ARBA" id="ARBA00023186"/>
    </source>
</evidence>
<name>A0A133XVJ7_9ACTN</name>
<keyword evidence="8 17" id="KW-1133">Transmembrane helix</keyword>
<feature type="transmembrane region" description="Helical" evidence="17">
    <location>
        <begin position="86"/>
        <end position="109"/>
    </location>
</feature>
<evidence type="ECO:0000256" key="9">
    <source>
        <dbReference type="ARBA" id="ARBA00023136"/>
    </source>
</evidence>
<comment type="function">
    <text evidence="11">Required for the insertion and/or proper folding and/or complex formation of integral membrane proteins into the membrane. Involved in integration of membrane proteins that insert both dependently and independently of the Sec translocase complex, as well as at least some lipoproteins. Aids folding of multispanning membrane proteins.</text>
</comment>
<reference evidence="20" key="1">
    <citation type="submission" date="2016-01" db="EMBL/GenBank/DDBJ databases">
        <authorList>
            <person name="Mitreva M."/>
            <person name="Pepin K.H."/>
            <person name="Mihindukulasuriya K.A."/>
            <person name="Fulton R."/>
            <person name="Fronick C."/>
            <person name="O'Laughlin M."/>
            <person name="Miner T."/>
            <person name="Herter B."/>
            <person name="Rosa B.A."/>
            <person name="Cordes M."/>
            <person name="Tomlinson C."/>
            <person name="Wollam A."/>
            <person name="Palsikar V.B."/>
            <person name="Mardis E.R."/>
            <person name="Wilson R.K."/>
        </authorList>
    </citation>
    <scope>NUCLEOTIDE SEQUENCE [LARGE SCALE GENOMIC DNA]</scope>
    <source>
        <strain evidence="20">DNF00019</strain>
    </source>
</reference>
<evidence type="ECO:0000256" key="16">
    <source>
        <dbReference type="RuleBase" id="RU003945"/>
    </source>
</evidence>
<keyword evidence="20" id="KW-1185">Reference proteome</keyword>
<keyword evidence="7" id="KW-0653">Protein transport</keyword>
<gene>
    <name evidence="19" type="ORF">HMPREF3192_00678</name>
</gene>
<evidence type="ECO:0000256" key="2">
    <source>
        <dbReference type="ARBA" id="ARBA00010527"/>
    </source>
</evidence>
<feature type="transmembrane region" description="Helical" evidence="17">
    <location>
        <begin position="12"/>
        <end position="38"/>
    </location>
</feature>
<comment type="subcellular location">
    <subcellularLocation>
        <location evidence="1">Cell membrane</location>
        <topology evidence="1">Multi-pass membrane protein</topology>
    </subcellularLocation>
    <subcellularLocation>
        <location evidence="16">Membrane</location>
        <topology evidence="16">Multi-pass membrane protein</topology>
    </subcellularLocation>
</comment>
<evidence type="ECO:0000256" key="8">
    <source>
        <dbReference type="ARBA" id="ARBA00022989"/>
    </source>
</evidence>
<dbReference type="CDD" id="cd20070">
    <property type="entry name" value="5TM_YidC_Alb3"/>
    <property type="match status" value="1"/>
</dbReference>
<dbReference type="NCBIfam" id="TIGR03592">
    <property type="entry name" value="yidC_oxa1_cterm"/>
    <property type="match status" value="1"/>
</dbReference>
<dbReference type="GO" id="GO:0051205">
    <property type="term" value="P:protein insertion into membrane"/>
    <property type="evidence" value="ECO:0007669"/>
    <property type="project" value="TreeGrafter"/>
</dbReference>
<dbReference type="STRING" id="1393034.HMPREF3192_00678"/>
<dbReference type="EMBL" id="LSCR01000009">
    <property type="protein sequence ID" value="KXB34933.1"/>
    <property type="molecule type" value="Genomic_DNA"/>
</dbReference>
<dbReference type="PATRIC" id="fig|1393034.3.peg.655"/>
<dbReference type="AlphaFoldDB" id="A0A133XVJ7"/>
<dbReference type="PANTHER" id="PTHR12428">
    <property type="entry name" value="OXA1"/>
    <property type="match status" value="1"/>
</dbReference>
<evidence type="ECO:0000256" key="1">
    <source>
        <dbReference type="ARBA" id="ARBA00004651"/>
    </source>
</evidence>
<evidence type="ECO:0000256" key="13">
    <source>
        <dbReference type="ARBA" id="ARBA00031538"/>
    </source>
</evidence>
<dbReference type="InterPro" id="IPR047196">
    <property type="entry name" value="YidC_ALB_C"/>
</dbReference>
<dbReference type="Pfam" id="PF02096">
    <property type="entry name" value="60KD_IMP"/>
    <property type="match status" value="1"/>
</dbReference>
<evidence type="ECO:0000313" key="19">
    <source>
        <dbReference type="EMBL" id="KXB34933.1"/>
    </source>
</evidence>
<evidence type="ECO:0000256" key="3">
    <source>
        <dbReference type="ARBA" id="ARBA00015325"/>
    </source>
</evidence>
<evidence type="ECO:0000256" key="17">
    <source>
        <dbReference type="SAM" id="Phobius"/>
    </source>
</evidence>
<keyword evidence="9 17" id="KW-0472">Membrane</keyword>
<evidence type="ECO:0000256" key="5">
    <source>
        <dbReference type="ARBA" id="ARBA00022475"/>
    </source>
</evidence>
<sequence>MWGWFTDFLYQILKVIAGFVGDWGLAIIVLTFIIRLILTPLTLKSTKSSAHMQALQPKLKAIQERYADNPQRMNEEMQRFYSENKFNPLGGCLPLLLQMPIFFALFSVLKDMLPAEAHFYNILSSLSESVGGALAANGVSGAMVFIVLDLLFGILSFAPMYLNSITSPSDQRSQTLVMGLVMAVMMVWFGWNVPVGVLLYYDTSAAWGVIQQYFITNKVMESMREKEAAKAEKTVQVDIVRKEKKARPKKKS</sequence>
<evidence type="ECO:0000256" key="7">
    <source>
        <dbReference type="ARBA" id="ARBA00022927"/>
    </source>
</evidence>
<feature type="transmembrane region" description="Helical" evidence="17">
    <location>
        <begin position="129"/>
        <end position="162"/>
    </location>
</feature>
<evidence type="ECO:0000256" key="6">
    <source>
        <dbReference type="ARBA" id="ARBA00022692"/>
    </source>
</evidence>
<keyword evidence="5" id="KW-1003">Cell membrane</keyword>
<keyword evidence="10" id="KW-0143">Chaperone</keyword>
<proteinExistence type="inferred from homology"/>
<dbReference type="InterPro" id="IPR001708">
    <property type="entry name" value="YidC/ALB3/OXA1/COX18"/>
</dbReference>
<dbReference type="GO" id="GO:0005886">
    <property type="term" value="C:plasma membrane"/>
    <property type="evidence" value="ECO:0007669"/>
    <property type="project" value="UniProtKB-SubCell"/>
</dbReference>
<feature type="domain" description="Membrane insertase YidC/Oxa/ALB C-terminal" evidence="18">
    <location>
        <begin position="23"/>
        <end position="216"/>
    </location>
</feature>
<evidence type="ECO:0000256" key="11">
    <source>
        <dbReference type="ARBA" id="ARBA00025034"/>
    </source>
</evidence>
<keyword evidence="6 16" id="KW-0812">Transmembrane</keyword>